<dbReference type="AlphaFoldDB" id="A0A6J5X5H8"/>
<feature type="compositionally biased region" description="Low complexity" evidence="1">
    <location>
        <begin position="11"/>
        <end position="23"/>
    </location>
</feature>
<reference evidence="3" key="1">
    <citation type="journal article" date="2020" name="Genome Biol.">
        <title>Gamete binning: chromosome-level and haplotype-resolved genome assembly enabled by high-throughput single-cell sequencing of gamete genomes.</title>
        <authorList>
            <person name="Campoy J.A."/>
            <person name="Sun H."/>
            <person name="Goel M."/>
            <person name="Jiao W.-B."/>
            <person name="Folz-Donahue K."/>
            <person name="Wang N."/>
            <person name="Rubio M."/>
            <person name="Liu C."/>
            <person name="Kukat C."/>
            <person name="Ruiz D."/>
            <person name="Huettel B."/>
            <person name="Schneeberger K."/>
        </authorList>
    </citation>
    <scope>NUCLEOTIDE SEQUENCE [LARGE SCALE GENOMIC DNA]</scope>
    <source>
        <strain evidence="3">cv. Rojo Pasion</strain>
    </source>
</reference>
<feature type="region of interest" description="Disordered" evidence="1">
    <location>
        <begin position="1"/>
        <end position="55"/>
    </location>
</feature>
<name>A0A6J5X5H8_PRUAR</name>
<gene>
    <name evidence="2" type="ORF">ORAREDHAP_LOCUS26843</name>
</gene>
<evidence type="ECO:0000313" key="2">
    <source>
        <dbReference type="EMBL" id="CAB4307853.1"/>
    </source>
</evidence>
<protein>
    <submittedName>
        <fullName evidence="2">Uncharacterized protein</fullName>
    </submittedName>
</protein>
<proteinExistence type="predicted"/>
<keyword evidence="3" id="KW-1185">Reference proteome</keyword>
<dbReference type="OrthoDB" id="10551677at2759"/>
<sequence>MSLIRSLDNKSSAASVNPASNSNETKINSDDLSPKSSVQGNKKERTAGGSSSATLTSIPPPYTQILLLSHLISSIMDWFSSIRIQEITMFGNKLQYLVRPRCGIKTQRKAKTSPTVLALEDEGFNERGNLWGCKVYGSYRQLQPTAQMRRNSICMVVLVDLGPRMADLKRLTFTPRLIKP</sequence>
<organism evidence="2 3">
    <name type="scientific">Prunus armeniaca</name>
    <name type="common">Apricot</name>
    <name type="synonym">Armeniaca vulgaris</name>
    <dbReference type="NCBI Taxonomy" id="36596"/>
    <lineage>
        <taxon>Eukaryota</taxon>
        <taxon>Viridiplantae</taxon>
        <taxon>Streptophyta</taxon>
        <taxon>Embryophyta</taxon>
        <taxon>Tracheophyta</taxon>
        <taxon>Spermatophyta</taxon>
        <taxon>Magnoliopsida</taxon>
        <taxon>eudicotyledons</taxon>
        <taxon>Gunneridae</taxon>
        <taxon>Pentapetalae</taxon>
        <taxon>rosids</taxon>
        <taxon>fabids</taxon>
        <taxon>Rosales</taxon>
        <taxon>Rosaceae</taxon>
        <taxon>Amygdaloideae</taxon>
        <taxon>Amygdaleae</taxon>
        <taxon>Prunus</taxon>
    </lineage>
</organism>
<dbReference type="EMBL" id="CAEKKB010000004">
    <property type="protein sequence ID" value="CAB4307853.1"/>
    <property type="molecule type" value="Genomic_DNA"/>
</dbReference>
<dbReference type="Proteomes" id="UP000507245">
    <property type="component" value="Unassembled WGS sequence"/>
</dbReference>
<evidence type="ECO:0000256" key="1">
    <source>
        <dbReference type="SAM" id="MobiDB-lite"/>
    </source>
</evidence>
<evidence type="ECO:0000313" key="3">
    <source>
        <dbReference type="Proteomes" id="UP000507245"/>
    </source>
</evidence>
<accession>A0A6J5X5H8</accession>